<dbReference type="EMBL" id="KZ772685">
    <property type="protein sequence ID" value="PTQ45988.1"/>
    <property type="molecule type" value="Genomic_DNA"/>
</dbReference>
<keyword evidence="3" id="KW-1185">Reference proteome</keyword>
<dbReference type="Proteomes" id="UP000244005">
    <property type="component" value="Unassembled WGS sequence"/>
</dbReference>
<evidence type="ECO:0000256" key="1">
    <source>
        <dbReference type="SAM" id="MobiDB-lite"/>
    </source>
</evidence>
<dbReference type="AlphaFoldDB" id="A0A2R6XIP5"/>
<feature type="compositionally biased region" description="Low complexity" evidence="1">
    <location>
        <begin position="191"/>
        <end position="200"/>
    </location>
</feature>
<feature type="compositionally biased region" description="Low complexity" evidence="1">
    <location>
        <begin position="144"/>
        <end position="170"/>
    </location>
</feature>
<name>A0A2R6XIP5_MARPO</name>
<reference evidence="3" key="1">
    <citation type="journal article" date="2017" name="Cell">
        <title>Insights into land plant evolution garnered from the Marchantia polymorpha genome.</title>
        <authorList>
            <person name="Bowman J.L."/>
            <person name="Kohchi T."/>
            <person name="Yamato K.T."/>
            <person name="Jenkins J."/>
            <person name="Shu S."/>
            <person name="Ishizaki K."/>
            <person name="Yamaoka S."/>
            <person name="Nishihama R."/>
            <person name="Nakamura Y."/>
            <person name="Berger F."/>
            <person name="Adam C."/>
            <person name="Aki S.S."/>
            <person name="Althoff F."/>
            <person name="Araki T."/>
            <person name="Arteaga-Vazquez M.A."/>
            <person name="Balasubrmanian S."/>
            <person name="Barry K."/>
            <person name="Bauer D."/>
            <person name="Boehm C.R."/>
            <person name="Briginshaw L."/>
            <person name="Caballero-Perez J."/>
            <person name="Catarino B."/>
            <person name="Chen F."/>
            <person name="Chiyoda S."/>
            <person name="Chovatia M."/>
            <person name="Davies K.M."/>
            <person name="Delmans M."/>
            <person name="Demura T."/>
            <person name="Dierschke T."/>
            <person name="Dolan L."/>
            <person name="Dorantes-Acosta A.E."/>
            <person name="Eklund D.M."/>
            <person name="Florent S.N."/>
            <person name="Flores-Sandoval E."/>
            <person name="Fujiyama A."/>
            <person name="Fukuzawa H."/>
            <person name="Galik B."/>
            <person name="Grimanelli D."/>
            <person name="Grimwood J."/>
            <person name="Grossniklaus U."/>
            <person name="Hamada T."/>
            <person name="Haseloff J."/>
            <person name="Hetherington A.J."/>
            <person name="Higo A."/>
            <person name="Hirakawa Y."/>
            <person name="Hundley H.N."/>
            <person name="Ikeda Y."/>
            <person name="Inoue K."/>
            <person name="Inoue S.I."/>
            <person name="Ishida S."/>
            <person name="Jia Q."/>
            <person name="Kakita M."/>
            <person name="Kanazawa T."/>
            <person name="Kawai Y."/>
            <person name="Kawashima T."/>
            <person name="Kennedy M."/>
            <person name="Kinose K."/>
            <person name="Kinoshita T."/>
            <person name="Kohara Y."/>
            <person name="Koide E."/>
            <person name="Komatsu K."/>
            <person name="Kopischke S."/>
            <person name="Kubo M."/>
            <person name="Kyozuka J."/>
            <person name="Lagercrantz U."/>
            <person name="Lin S.S."/>
            <person name="Lindquist E."/>
            <person name="Lipzen A.M."/>
            <person name="Lu C.W."/>
            <person name="De Luna E."/>
            <person name="Martienssen R.A."/>
            <person name="Minamino N."/>
            <person name="Mizutani M."/>
            <person name="Mizutani M."/>
            <person name="Mochizuki N."/>
            <person name="Monte I."/>
            <person name="Mosher R."/>
            <person name="Nagasaki H."/>
            <person name="Nakagami H."/>
            <person name="Naramoto S."/>
            <person name="Nishitani K."/>
            <person name="Ohtani M."/>
            <person name="Okamoto T."/>
            <person name="Okumura M."/>
            <person name="Phillips J."/>
            <person name="Pollak B."/>
            <person name="Reinders A."/>
            <person name="Rovekamp M."/>
            <person name="Sano R."/>
            <person name="Sawa S."/>
            <person name="Schmid M.W."/>
            <person name="Shirakawa M."/>
            <person name="Solano R."/>
            <person name="Spunde A."/>
            <person name="Suetsugu N."/>
            <person name="Sugano S."/>
            <person name="Sugiyama A."/>
            <person name="Sun R."/>
            <person name="Suzuki Y."/>
            <person name="Takenaka M."/>
            <person name="Takezawa D."/>
            <person name="Tomogane H."/>
            <person name="Tsuzuki M."/>
            <person name="Ueda T."/>
            <person name="Umeda M."/>
            <person name="Ward J.M."/>
            <person name="Watanabe Y."/>
            <person name="Yazaki K."/>
            <person name="Yokoyama R."/>
            <person name="Yoshitake Y."/>
            <person name="Yotsui I."/>
            <person name="Zachgo S."/>
            <person name="Schmutz J."/>
        </authorList>
    </citation>
    <scope>NUCLEOTIDE SEQUENCE [LARGE SCALE GENOMIC DNA]</scope>
    <source>
        <strain evidence="3">Tak-1</strain>
    </source>
</reference>
<sequence length="212" mass="22897">MSKGKVEAMTMQLFSWLDLSHLGHFHHRSTWAATNLSGPSLPARPPARPPRHPPSIDHRCHCQSARISVLLHVHEIFTENDRTHLPSIARSSHRRDDRLPTVSPLRLRRRITYLPPASHAGPRFSPPPRSPPALGPPPGPSSPPGASILSLEPSPSSATISAPPALSSSPKQQPRPRVPERRFSTGGRAGGLARRSSGARPLKIVGSVDGTV</sequence>
<feature type="region of interest" description="Disordered" evidence="1">
    <location>
        <begin position="36"/>
        <end position="55"/>
    </location>
</feature>
<evidence type="ECO:0000313" key="3">
    <source>
        <dbReference type="Proteomes" id="UP000244005"/>
    </source>
</evidence>
<evidence type="ECO:0000313" key="2">
    <source>
        <dbReference type="EMBL" id="PTQ45988.1"/>
    </source>
</evidence>
<feature type="compositionally biased region" description="Pro residues" evidence="1">
    <location>
        <begin position="124"/>
        <end position="143"/>
    </location>
</feature>
<dbReference type="Gramene" id="Mp8g06080.1">
    <property type="protein sequence ID" value="Mp8g06080.1.cds"/>
    <property type="gene ID" value="Mp8g06080"/>
</dbReference>
<protein>
    <submittedName>
        <fullName evidence="2">Uncharacterized protein</fullName>
    </submittedName>
</protein>
<proteinExistence type="predicted"/>
<gene>
    <name evidence="2" type="ORF">MARPO_0013s0182</name>
</gene>
<accession>A0A2R6XIP5</accession>
<feature type="region of interest" description="Disordered" evidence="1">
    <location>
        <begin position="88"/>
        <end position="212"/>
    </location>
</feature>
<organism evidence="2 3">
    <name type="scientific">Marchantia polymorpha</name>
    <name type="common">Common liverwort</name>
    <name type="synonym">Marchantia aquatica</name>
    <dbReference type="NCBI Taxonomy" id="3197"/>
    <lineage>
        <taxon>Eukaryota</taxon>
        <taxon>Viridiplantae</taxon>
        <taxon>Streptophyta</taxon>
        <taxon>Embryophyta</taxon>
        <taxon>Marchantiophyta</taxon>
        <taxon>Marchantiopsida</taxon>
        <taxon>Marchantiidae</taxon>
        <taxon>Marchantiales</taxon>
        <taxon>Marchantiaceae</taxon>
        <taxon>Marchantia</taxon>
    </lineage>
</organism>